<keyword evidence="2" id="KW-1133">Transmembrane helix</keyword>
<feature type="transmembrane region" description="Helical" evidence="2">
    <location>
        <begin position="172"/>
        <end position="192"/>
    </location>
</feature>
<sequence>MQVLLLLLLGVHASSVVSHPYSTRNIDSLKTPSEDSSVSKGYESEEPIQIFEIRDERERAMVFARDTTESSDSSTTSTTESTTSETTTTSDSTTSTSTTSSTTTTSDSTTSSTTTTSSASSTSSATTSTSTSSSSSSTSSTSTSTTSTATATATSTESAAVKERNHKGNVNAIIFACCLLSFFAGVSILHCARDRAKSKRIAARDLLKATAVTPEPIIPKNESTTNLLGDRSSVMFRDNAPNDSLASFTATGTGAGTTTTPSQGLEHH</sequence>
<dbReference type="Proteomes" id="UP001149165">
    <property type="component" value="Unassembled WGS sequence"/>
</dbReference>
<name>A0A9W9EK85_9EURO</name>
<dbReference type="EMBL" id="JAPQKH010000008">
    <property type="protein sequence ID" value="KAJ5083299.1"/>
    <property type="molecule type" value="Genomic_DNA"/>
</dbReference>
<accession>A0A9W9EK85</accession>
<feature type="signal peptide" evidence="3">
    <location>
        <begin position="1"/>
        <end position="18"/>
    </location>
</feature>
<protein>
    <submittedName>
        <fullName evidence="4">Uncharacterized protein</fullName>
    </submittedName>
</protein>
<reference evidence="4" key="2">
    <citation type="journal article" date="2023" name="IMA Fungus">
        <title>Comparative genomic study of the Penicillium genus elucidates a diverse pangenome and 15 lateral gene transfer events.</title>
        <authorList>
            <person name="Petersen C."/>
            <person name="Sorensen T."/>
            <person name="Nielsen M.R."/>
            <person name="Sondergaard T.E."/>
            <person name="Sorensen J.L."/>
            <person name="Fitzpatrick D.A."/>
            <person name="Frisvad J.C."/>
            <person name="Nielsen K.L."/>
        </authorList>
    </citation>
    <scope>NUCLEOTIDE SEQUENCE</scope>
    <source>
        <strain evidence="4">IBT 30069</strain>
    </source>
</reference>
<evidence type="ECO:0000256" key="1">
    <source>
        <dbReference type="SAM" id="MobiDB-lite"/>
    </source>
</evidence>
<keyword evidence="3" id="KW-0732">Signal</keyword>
<feature type="compositionally biased region" description="Low complexity" evidence="1">
    <location>
        <begin position="249"/>
        <end position="260"/>
    </location>
</feature>
<feature type="region of interest" description="Disordered" evidence="1">
    <location>
        <begin position="64"/>
        <end position="160"/>
    </location>
</feature>
<dbReference type="AlphaFoldDB" id="A0A9W9EK85"/>
<dbReference type="OrthoDB" id="4366245at2759"/>
<proteinExistence type="predicted"/>
<evidence type="ECO:0000256" key="2">
    <source>
        <dbReference type="SAM" id="Phobius"/>
    </source>
</evidence>
<feature type="compositionally biased region" description="Polar residues" evidence="1">
    <location>
        <begin position="23"/>
        <end position="39"/>
    </location>
</feature>
<gene>
    <name evidence="4" type="ORF">N7456_012726</name>
</gene>
<evidence type="ECO:0000313" key="4">
    <source>
        <dbReference type="EMBL" id="KAJ5083299.1"/>
    </source>
</evidence>
<comment type="caution">
    <text evidence="4">The sequence shown here is derived from an EMBL/GenBank/DDBJ whole genome shotgun (WGS) entry which is preliminary data.</text>
</comment>
<organism evidence="4 5">
    <name type="scientific">Penicillium angulare</name>
    <dbReference type="NCBI Taxonomy" id="116970"/>
    <lineage>
        <taxon>Eukaryota</taxon>
        <taxon>Fungi</taxon>
        <taxon>Dikarya</taxon>
        <taxon>Ascomycota</taxon>
        <taxon>Pezizomycotina</taxon>
        <taxon>Eurotiomycetes</taxon>
        <taxon>Eurotiomycetidae</taxon>
        <taxon>Eurotiales</taxon>
        <taxon>Aspergillaceae</taxon>
        <taxon>Penicillium</taxon>
    </lineage>
</organism>
<feature type="region of interest" description="Disordered" evidence="1">
    <location>
        <begin position="245"/>
        <end position="268"/>
    </location>
</feature>
<feature type="chain" id="PRO_5040894844" evidence="3">
    <location>
        <begin position="19"/>
        <end position="268"/>
    </location>
</feature>
<evidence type="ECO:0000256" key="3">
    <source>
        <dbReference type="SAM" id="SignalP"/>
    </source>
</evidence>
<reference evidence="4" key="1">
    <citation type="submission" date="2022-11" db="EMBL/GenBank/DDBJ databases">
        <authorList>
            <person name="Petersen C."/>
        </authorList>
    </citation>
    <scope>NUCLEOTIDE SEQUENCE</scope>
    <source>
        <strain evidence="4">IBT 30069</strain>
    </source>
</reference>
<feature type="region of interest" description="Disordered" evidence="1">
    <location>
        <begin position="23"/>
        <end position="49"/>
    </location>
</feature>
<evidence type="ECO:0000313" key="5">
    <source>
        <dbReference type="Proteomes" id="UP001149165"/>
    </source>
</evidence>
<keyword evidence="2" id="KW-0472">Membrane</keyword>
<feature type="compositionally biased region" description="Low complexity" evidence="1">
    <location>
        <begin position="70"/>
        <end position="159"/>
    </location>
</feature>
<keyword evidence="2" id="KW-0812">Transmembrane</keyword>
<keyword evidence="5" id="KW-1185">Reference proteome</keyword>